<evidence type="ECO:0008006" key="13">
    <source>
        <dbReference type="Google" id="ProtNLM"/>
    </source>
</evidence>
<evidence type="ECO:0000256" key="8">
    <source>
        <dbReference type="ARBA" id="ARBA00023136"/>
    </source>
</evidence>
<dbReference type="GO" id="GO:0005507">
    <property type="term" value="F:copper ion binding"/>
    <property type="evidence" value="ECO:0007669"/>
    <property type="project" value="InterPro"/>
</dbReference>
<dbReference type="InterPro" id="IPR032694">
    <property type="entry name" value="CopC/D"/>
</dbReference>
<evidence type="ECO:0000313" key="11">
    <source>
        <dbReference type="EMBL" id="PXA64682.1"/>
    </source>
</evidence>
<evidence type="ECO:0000256" key="4">
    <source>
        <dbReference type="ARBA" id="ARBA00022723"/>
    </source>
</evidence>
<evidence type="ECO:0000259" key="10">
    <source>
        <dbReference type="Pfam" id="PF05425"/>
    </source>
</evidence>
<dbReference type="Gene3D" id="2.60.40.1220">
    <property type="match status" value="1"/>
</dbReference>
<dbReference type="InterPro" id="IPR008457">
    <property type="entry name" value="Cu-R_CopD_dom"/>
</dbReference>
<evidence type="ECO:0000256" key="3">
    <source>
        <dbReference type="ARBA" id="ARBA00022692"/>
    </source>
</evidence>
<comment type="subcellular location">
    <subcellularLocation>
        <location evidence="1">Cell membrane</location>
        <topology evidence="1">Multi-pass membrane protein</topology>
    </subcellularLocation>
</comment>
<evidence type="ECO:0000256" key="1">
    <source>
        <dbReference type="ARBA" id="ARBA00004651"/>
    </source>
</evidence>
<feature type="domain" description="CopC" evidence="9">
    <location>
        <begin position="57"/>
        <end position="149"/>
    </location>
</feature>
<name>A0A2V3DNX8_9MICC</name>
<dbReference type="Pfam" id="PF04234">
    <property type="entry name" value="CopC"/>
    <property type="match status" value="1"/>
</dbReference>
<reference evidence="11 12" key="1">
    <citation type="submission" date="2018-05" db="EMBL/GenBank/DDBJ databases">
        <title>Genetic diversity of glacier-inhabiting Cryobacterium bacteria in China and description of Cryobacterium mengkeensis sp. nov. and Arthrobacter glacialis sp. nov.</title>
        <authorList>
            <person name="Liu Q."/>
            <person name="Xin Y.-H."/>
        </authorList>
    </citation>
    <scope>NUCLEOTIDE SEQUENCE [LARGE SCALE GENOMIC DNA]</scope>
    <source>
        <strain evidence="11 12">GP3</strain>
    </source>
</reference>
<gene>
    <name evidence="11" type="ORF">CVS29_14115</name>
</gene>
<evidence type="ECO:0000259" key="9">
    <source>
        <dbReference type="Pfam" id="PF04234"/>
    </source>
</evidence>
<dbReference type="InterPro" id="IPR014755">
    <property type="entry name" value="Cu-Rt/internalin_Ig-like"/>
</dbReference>
<evidence type="ECO:0000313" key="12">
    <source>
        <dbReference type="Proteomes" id="UP000246303"/>
    </source>
</evidence>
<dbReference type="PANTHER" id="PTHR34820:SF4">
    <property type="entry name" value="INNER MEMBRANE PROTEIN YEBZ"/>
    <property type="match status" value="1"/>
</dbReference>
<proteinExistence type="predicted"/>
<keyword evidence="2" id="KW-1003">Cell membrane</keyword>
<evidence type="ECO:0000256" key="6">
    <source>
        <dbReference type="ARBA" id="ARBA00022989"/>
    </source>
</evidence>
<protein>
    <recommendedName>
        <fullName evidence="13">Copper resistance protein CopC</fullName>
    </recommendedName>
</protein>
<accession>A0A2V3DNX8</accession>
<keyword evidence="8" id="KW-0472">Membrane</keyword>
<dbReference type="AlphaFoldDB" id="A0A2V3DNX8"/>
<dbReference type="GO" id="GO:0042597">
    <property type="term" value="C:periplasmic space"/>
    <property type="evidence" value="ECO:0007669"/>
    <property type="project" value="InterPro"/>
</dbReference>
<dbReference type="SUPFAM" id="SSF81296">
    <property type="entry name" value="E set domains"/>
    <property type="match status" value="1"/>
</dbReference>
<evidence type="ECO:0000256" key="2">
    <source>
        <dbReference type="ARBA" id="ARBA00022475"/>
    </source>
</evidence>
<keyword evidence="3" id="KW-0812">Transmembrane</keyword>
<dbReference type="InterPro" id="IPR007348">
    <property type="entry name" value="CopC_dom"/>
</dbReference>
<dbReference type="GO" id="GO:0005886">
    <property type="term" value="C:plasma membrane"/>
    <property type="evidence" value="ECO:0007669"/>
    <property type="project" value="UniProtKB-SubCell"/>
</dbReference>
<dbReference type="InterPro" id="IPR014756">
    <property type="entry name" value="Ig_E-set"/>
</dbReference>
<keyword evidence="7" id="KW-0186">Copper</keyword>
<dbReference type="Proteomes" id="UP000246303">
    <property type="component" value="Unassembled WGS sequence"/>
</dbReference>
<evidence type="ECO:0000256" key="5">
    <source>
        <dbReference type="ARBA" id="ARBA00022729"/>
    </source>
</evidence>
<comment type="caution">
    <text evidence="11">The sequence shown here is derived from an EMBL/GenBank/DDBJ whole genome shotgun (WGS) entry which is preliminary data.</text>
</comment>
<keyword evidence="4" id="KW-0479">Metal-binding</keyword>
<dbReference type="OrthoDB" id="5242236at2"/>
<dbReference type="GO" id="GO:0046688">
    <property type="term" value="P:response to copper ion"/>
    <property type="evidence" value="ECO:0007669"/>
    <property type="project" value="InterPro"/>
</dbReference>
<keyword evidence="5" id="KW-0732">Signal</keyword>
<organism evidence="11 12">
    <name type="scientific">Arthrobacter psychrochitiniphilus</name>
    <dbReference type="NCBI Taxonomy" id="291045"/>
    <lineage>
        <taxon>Bacteria</taxon>
        <taxon>Bacillati</taxon>
        <taxon>Actinomycetota</taxon>
        <taxon>Actinomycetes</taxon>
        <taxon>Micrococcales</taxon>
        <taxon>Micrococcaceae</taxon>
        <taxon>Arthrobacter</taxon>
    </lineage>
</organism>
<feature type="domain" description="Copper resistance protein D" evidence="10">
    <location>
        <begin position="345"/>
        <end position="447"/>
    </location>
</feature>
<dbReference type="Pfam" id="PF05425">
    <property type="entry name" value="CopD"/>
    <property type="match status" value="1"/>
</dbReference>
<keyword evidence="12" id="KW-1185">Reference proteome</keyword>
<dbReference type="PANTHER" id="PTHR34820">
    <property type="entry name" value="INNER MEMBRANE PROTEIN YEBZ"/>
    <property type="match status" value="1"/>
</dbReference>
<sequence length="569" mass="59152">MGSVIQDEETIVLREPSRQMRWQKVRAPKLNARRLLALLFAMLSLALVVPPTPVLAHAALLYSLPADGATLTRAPASVEFVFGETVAPVLDSFQLYESSGGHQILQVDQLDATVTATLPPKLANGSYRLSWRVISDDSHPISGVLSFSVGRAGAGVPAVVPDASGGVDLLYGVLNAFGYLGLFVLIGLTAFDLFVARTTVAARPLPWVAGFLAISAYTLLVPLSAVRERGSGLGDLADPAVWGIGWSGGQGLTLVFALAGVLLMLLASRIPGAGSSWTATVGAGVALFSVLPIGHTQAYEPGWLVMGSDLVHAATAAVWLGGLVGLVLHLARARRHKGDPALAAMVLGRFSTLAGGLVVLLGISGTIMAVVMVGSVATLVGSSYGRLLMVKLAIVAVIGGFAAWNRFGLLPRLVNEGIKGKAWSRLALAVRLEAIGIVMVLGLTSALTLQNPRTLEVLDPSGTEILVDLGTGHLTGTFSPGKAGTNVLLFTITDVGGDPLSPFSLPQVSVAEPNQSLGPLAATVKPRETVGSYQAEIDLPVAGMWKITVAVRINELEQPAAVIDVVVAK</sequence>
<dbReference type="GO" id="GO:0006825">
    <property type="term" value="P:copper ion transport"/>
    <property type="evidence" value="ECO:0007669"/>
    <property type="project" value="InterPro"/>
</dbReference>
<dbReference type="RefSeq" id="WP_110106975.1">
    <property type="nucleotide sequence ID" value="NZ_JACBZZ010000001.1"/>
</dbReference>
<dbReference type="EMBL" id="QHLZ01000009">
    <property type="protein sequence ID" value="PXA64682.1"/>
    <property type="molecule type" value="Genomic_DNA"/>
</dbReference>
<keyword evidence="6" id="KW-1133">Transmembrane helix</keyword>
<evidence type="ECO:0000256" key="7">
    <source>
        <dbReference type="ARBA" id="ARBA00023008"/>
    </source>
</evidence>